<evidence type="ECO:0000313" key="6">
    <source>
        <dbReference type="EMBL" id="AUN30465.1"/>
    </source>
</evidence>
<dbReference type="GO" id="GO:0046677">
    <property type="term" value="P:response to antibiotic"/>
    <property type="evidence" value="ECO:0007669"/>
    <property type="project" value="UniProtKB-KW"/>
</dbReference>
<dbReference type="RefSeq" id="WP_102112151.1">
    <property type="nucleotide sequence ID" value="NZ_BMGN01000002.1"/>
</dbReference>
<gene>
    <name evidence="6" type="primary">aac(3)</name>
    <name evidence="6" type="ORF">C0V82_09610</name>
</gene>
<comment type="catalytic activity">
    <reaction evidence="5">
        <text>a 2-deoxystreptamine antibiotic + acetyl-CoA = an N(3)-acetyl-2-deoxystreptamine antibiotic + CoA + H(+)</text>
        <dbReference type="Rhea" id="RHEA:12665"/>
        <dbReference type="ChEBI" id="CHEBI:15378"/>
        <dbReference type="ChEBI" id="CHEBI:57287"/>
        <dbReference type="ChEBI" id="CHEBI:57288"/>
        <dbReference type="ChEBI" id="CHEBI:57921"/>
        <dbReference type="ChEBI" id="CHEBI:77452"/>
        <dbReference type="EC" id="2.3.1.81"/>
    </reaction>
</comment>
<evidence type="ECO:0000256" key="1">
    <source>
        <dbReference type="ARBA" id="ARBA00006383"/>
    </source>
</evidence>
<organism evidence="6 7">
    <name type="scientific">Niveispirillum cyanobacteriorum</name>
    <dbReference type="NCBI Taxonomy" id="1612173"/>
    <lineage>
        <taxon>Bacteria</taxon>
        <taxon>Pseudomonadati</taxon>
        <taxon>Pseudomonadota</taxon>
        <taxon>Alphaproteobacteria</taxon>
        <taxon>Rhodospirillales</taxon>
        <taxon>Azospirillaceae</taxon>
        <taxon>Niveispirillum</taxon>
    </lineage>
</organism>
<protein>
    <recommendedName>
        <fullName evidence="2 5">Aminoglycoside N(3)-acetyltransferase</fullName>
        <ecNumber evidence="5">2.3.1.-</ecNumber>
    </recommendedName>
</protein>
<dbReference type="InterPro" id="IPR028345">
    <property type="entry name" value="Antibiotic_NAT-like"/>
</dbReference>
<keyword evidence="3 5" id="KW-0808">Transferase</keyword>
<sequence length="269" mass="28944">MTDPLPLSPDAIAADLAQLGIAAGDLVMVHAACRAVGPVMGGPDGIIAGLRRAVGLGGTLMAYLDWEAAWEDFVDADGRVPDVWRPHVVPFDPARTRAARDNGALPEFLRTTPGAIRSSNPGASMAALGPLADTLTRDHPLNYGYGPGSPLARLVERRGKVLMLGAPWDTMTLLHHAEHLARLPDKTIIRREIPFARPDGGIDWRWMEEFDTCDPVSERLPENFIEQIVTEYLAAGAGRRGMVGAAPSILVDAADILPFAIKWLEHTAA</sequence>
<dbReference type="NCBIfam" id="NF033082">
    <property type="entry name" value="AAC_3"/>
    <property type="match status" value="1"/>
</dbReference>
<accession>A0A2K9NE62</accession>
<keyword evidence="5" id="KW-0046">Antibiotic resistance</keyword>
<evidence type="ECO:0000256" key="5">
    <source>
        <dbReference type="RuleBase" id="RU365031"/>
    </source>
</evidence>
<evidence type="ECO:0000256" key="4">
    <source>
        <dbReference type="ARBA" id="ARBA00023315"/>
    </source>
</evidence>
<dbReference type="GO" id="GO:0046353">
    <property type="term" value="F:aminoglycoside 3-N-acetyltransferase activity"/>
    <property type="evidence" value="ECO:0007669"/>
    <property type="project" value="UniProtKB-EC"/>
</dbReference>
<evidence type="ECO:0000313" key="7">
    <source>
        <dbReference type="Proteomes" id="UP000234752"/>
    </source>
</evidence>
<dbReference type="PANTHER" id="PTHR11104">
    <property type="entry name" value="AMINOGLYCOSIDE N3-ACETYLTRANSFERASE"/>
    <property type="match status" value="1"/>
</dbReference>
<evidence type="ECO:0000256" key="2">
    <source>
        <dbReference type="ARBA" id="ARBA00012882"/>
    </source>
</evidence>
<keyword evidence="7" id="KW-1185">Reference proteome</keyword>
<dbReference type="AlphaFoldDB" id="A0A2K9NE62"/>
<dbReference type="Pfam" id="PF02522">
    <property type="entry name" value="Antibiotic_NAT"/>
    <property type="match status" value="1"/>
</dbReference>
<dbReference type="KEGG" id="ncb:C0V82_09610"/>
<reference evidence="6 7" key="1">
    <citation type="submission" date="2017-12" db="EMBL/GenBank/DDBJ databases">
        <title>Genomes of bacteria within cyanobacterial aggregates.</title>
        <authorList>
            <person name="Cai H."/>
        </authorList>
    </citation>
    <scope>NUCLEOTIDE SEQUENCE [LARGE SCALE GENOMIC DNA]</scope>
    <source>
        <strain evidence="6 7">TH16</strain>
    </source>
</reference>
<dbReference type="Proteomes" id="UP000234752">
    <property type="component" value="Chromosome eg_1"/>
</dbReference>
<dbReference type="SUPFAM" id="SSF110710">
    <property type="entry name" value="TTHA0583/YokD-like"/>
    <property type="match status" value="1"/>
</dbReference>
<dbReference type="EMBL" id="CP025611">
    <property type="protein sequence ID" value="AUN30465.1"/>
    <property type="molecule type" value="Genomic_DNA"/>
</dbReference>
<comment type="similarity">
    <text evidence="1 5">Belongs to the antibiotic N-acetyltransferase family.</text>
</comment>
<evidence type="ECO:0000256" key="3">
    <source>
        <dbReference type="ARBA" id="ARBA00022679"/>
    </source>
</evidence>
<dbReference type="EC" id="2.3.1.-" evidence="5"/>
<name>A0A2K9NE62_9PROT</name>
<dbReference type="PANTHER" id="PTHR11104:SF0">
    <property type="entry name" value="SPBETA PROPHAGE-DERIVED AMINOGLYCOSIDE N(3')-ACETYLTRANSFERASE-LIKE PROTEIN YOKD"/>
    <property type="match status" value="1"/>
</dbReference>
<dbReference type="InterPro" id="IPR003679">
    <property type="entry name" value="Amioglycoside_AcTrfase"/>
</dbReference>
<proteinExistence type="inferred from homology"/>
<keyword evidence="4 5" id="KW-0012">Acyltransferase</keyword>
<dbReference type="OrthoDB" id="7330654at2"/>